<name>A0ABQ1MRQ5_9SPHI</name>
<gene>
    <name evidence="1" type="ORF">GCM10011386_37430</name>
</gene>
<dbReference type="Gene3D" id="2.60.40.10">
    <property type="entry name" value="Immunoglobulins"/>
    <property type="match status" value="1"/>
</dbReference>
<dbReference type="RefSeq" id="WP_188752994.1">
    <property type="nucleotide sequence ID" value="NZ_BMIK01000017.1"/>
</dbReference>
<dbReference type="InterPro" id="IPR013783">
    <property type="entry name" value="Ig-like_fold"/>
</dbReference>
<reference evidence="2" key="1">
    <citation type="journal article" date="2019" name="Int. J. Syst. Evol. Microbiol.">
        <title>The Global Catalogue of Microorganisms (GCM) 10K type strain sequencing project: providing services to taxonomists for standard genome sequencing and annotation.</title>
        <authorList>
            <consortium name="The Broad Institute Genomics Platform"/>
            <consortium name="The Broad Institute Genome Sequencing Center for Infectious Disease"/>
            <person name="Wu L."/>
            <person name="Ma J."/>
        </authorList>
    </citation>
    <scope>NUCLEOTIDE SEQUENCE [LARGE SCALE GENOMIC DNA]</scope>
    <source>
        <strain evidence="2">CGMCC 1.15342</strain>
    </source>
</reference>
<organism evidence="1 2">
    <name type="scientific">Parapedobacter defluvii</name>
    <dbReference type="NCBI Taxonomy" id="2045106"/>
    <lineage>
        <taxon>Bacteria</taxon>
        <taxon>Pseudomonadati</taxon>
        <taxon>Bacteroidota</taxon>
        <taxon>Sphingobacteriia</taxon>
        <taxon>Sphingobacteriales</taxon>
        <taxon>Sphingobacteriaceae</taxon>
        <taxon>Parapedobacter</taxon>
    </lineage>
</organism>
<dbReference type="SUPFAM" id="SSF49899">
    <property type="entry name" value="Concanavalin A-like lectins/glucanases"/>
    <property type="match status" value="1"/>
</dbReference>
<proteinExistence type="predicted"/>
<sequence length="355" mass="38313">MNKKLNKLLVLLFVATSCQNGYIDDIQPVQPGADESAPEVTIGYPATDVVLIPFTEESTKINFEFEVKDDIEITSISVALNGNTLTTLDSFKDYRRVAATHLSETLPIGDYTVEVTATDVSGKSTTKSFDFEISNVYQAKYDGEIFYMPFEGDVYLDLLGNISATKVGSPGFAAGKSGRAYAGATNGYLTLPAADVINDEFSASFWYKVNAVPDRGGILTVSPPDPTNNNRTSGFRLFREAAGAKQRIKLNVGNGAADNWFDGGAAADIDAGSDWIHVAFTIAGDQCAVYINGNVVSQGAYPGISWANCDILTIGSGAPNFTEWGHLSDLSLIDELRIFDKALTQEEIQQMVEDN</sequence>
<evidence type="ECO:0008006" key="3">
    <source>
        <dbReference type="Google" id="ProtNLM"/>
    </source>
</evidence>
<dbReference type="Proteomes" id="UP000597338">
    <property type="component" value="Unassembled WGS sequence"/>
</dbReference>
<comment type="caution">
    <text evidence="1">The sequence shown here is derived from an EMBL/GenBank/DDBJ whole genome shotgun (WGS) entry which is preliminary data.</text>
</comment>
<dbReference type="InterPro" id="IPR013320">
    <property type="entry name" value="ConA-like_dom_sf"/>
</dbReference>
<accession>A0ABQ1MRQ5</accession>
<dbReference type="PROSITE" id="PS51257">
    <property type="entry name" value="PROKAR_LIPOPROTEIN"/>
    <property type="match status" value="1"/>
</dbReference>
<evidence type="ECO:0000313" key="2">
    <source>
        <dbReference type="Proteomes" id="UP000597338"/>
    </source>
</evidence>
<evidence type="ECO:0000313" key="1">
    <source>
        <dbReference type="EMBL" id="GGC41814.1"/>
    </source>
</evidence>
<protein>
    <recommendedName>
        <fullName evidence="3">Concanavalin A-like lectin/glucanases superfamily protein</fullName>
    </recommendedName>
</protein>
<dbReference type="Gene3D" id="2.60.120.200">
    <property type="match status" value="1"/>
</dbReference>
<dbReference type="EMBL" id="BMIK01000017">
    <property type="protein sequence ID" value="GGC41814.1"/>
    <property type="molecule type" value="Genomic_DNA"/>
</dbReference>
<dbReference type="Pfam" id="PF13385">
    <property type="entry name" value="Laminin_G_3"/>
    <property type="match status" value="1"/>
</dbReference>
<keyword evidence="2" id="KW-1185">Reference proteome</keyword>